<accession>A0A449BEW3</accession>
<dbReference type="EMBL" id="LR215048">
    <property type="protein sequence ID" value="VEU80962.1"/>
    <property type="molecule type" value="Genomic_DNA"/>
</dbReference>
<gene>
    <name evidence="1" type="ORF">NCTC10138_01350</name>
</gene>
<dbReference type="AlphaFoldDB" id="A0A449BEW3"/>
<evidence type="ECO:0000313" key="1">
    <source>
        <dbReference type="EMBL" id="VEU80962.1"/>
    </source>
</evidence>
<sequence>MKIFLIFDPPTITAQMNKVAIVNNRPIFYKPEKVKQARATIITHLKPFKPEGPLEGPIKLEVIWRFPKGKRYKHNEWRVTKPDTDNLEKMLKDCMTEVGFWKDDSQVVVEHVEKLWSNDPTGIEIEIKVLDRFKEEWQWKFKNI</sequence>
<dbReference type="Gene3D" id="3.30.1330.70">
    <property type="entry name" value="Holliday junction resolvase RusA"/>
    <property type="match status" value="1"/>
</dbReference>
<dbReference type="KEGG" id="aaxa:NCTC10138_01350"/>
<name>A0A449BEW3_HAPAX</name>
<proteinExistence type="predicted"/>
<evidence type="ECO:0000313" key="2">
    <source>
        <dbReference type="Proteomes" id="UP000289841"/>
    </source>
</evidence>
<dbReference type="SUPFAM" id="SSF103084">
    <property type="entry name" value="Holliday junction resolvase RusA"/>
    <property type="match status" value="1"/>
</dbReference>
<dbReference type="STRING" id="1278311.GCA_000428705_00042"/>
<reference evidence="1 2" key="1">
    <citation type="submission" date="2019-01" db="EMBL/GenBank/DDBJ databases">
        <authorList>
            <consortium name="Pathogen Informatics"/>
        </authorList>
    </citation>
    <scope>NUCLEOTIDE SEQUENCE [LARGE SCALE GENOMIC DNA]</scope>
    <source>
        <strain evidence="1 2">NCTC10138</strain>
    </source>
</reference>
<dbReference type="InterPro" id="IPR008822">
    <property type="entry name" value="Endonuclease_RusA-like"/>
</dbReference>
<dbReference type="GO" id="GO:0000287">
    <property type="term" value="F:magnesium ion binding"/>
    <property type="evidence" value="ECO:0007669"/>
    <property type="project" value="InterPro"/>
</dbReference>
<dbReference type="InterPro" id="IPR036614">
    <property type="entry name" value="RusA-like_sf"/>
</dbReference>
<dbReference type="GO" id="GO:0006281">
    <property type="term" value="P:DNA repair"/>
    <property type="evidence" value="ECO:0007669"/>
    <property type="project" value="InterPro"/>
</dbReference>
<dbReference type="Proteomes" id="UP000289841">
    <property type="component" value="Chromosome"/>
</dbReference>
<dbReference type="Pfam" id="PF05866">
    <property type="entry name" value="RusA"/>
    <property type="match status" value="1"/>
</dbReference>
<protein>
    <submittedName>
        <fullName evidence="1">Holliday junction resolvase</fullName>
    </submittedName>
</protein>
<keyword evidence="2" id="KW-1185">Reference proteome</keyword>
<dbReference type="GO" id="GO:0006310">
    <property type="term" value="P:DNA recombination"/>
    <property type="evidence" value="ECO:0007669"/>
    <property type="project" value="InterPro"/>
</dbReference>
<organism evidence="1 2">
    <name type="scientific">Haploplasma axanthum</name>
    <name type="common">Acholeplasma axanthum</name>
    <dbReference type="NCBI Taxonomy" id="29552"/>
    <lineage>
        <taxon>Bacteria</taxon>
        <taxon>Bacillati</taxon>
        <taxon>Mycoplasmatota</taxon>
        <taxon>Mollicutes</taxon>
        <taxon>Acholeplasmatales</taxon>
        <taxon>Acholeplasmataceae</taxon>
        <taxon>Haploplasma</taxon>
    </lineage>
</organism>
<dbReference type="OrthoDB" id="384924at2"/>